<dbReference type="InterPro" id="IPR023346">
    <property type="entry name" value="Lysozyme-like_dom_sf"/>
</dbReference>
<feature type="region of interest" description="Disordered" evidence="5">
    <location>
        <begin position="750"/>
        <end position="803"/>
    </location>
</feature>
<proteinExistence type="inferred from homology"/>
<dbReference type="PANTHER" id="PTHR37813">
    <property type="entry name" value="FELS-2 PROPHAGE PROTEIN"/>
    <property type="match status" value="1"/>
</dbReference>
<dbReference type="InterPro" id="IPR010618">
    <property type="entry name" value="RPF"/>
</dbReference>
<dbReference type="NCBIfam" id="TIGR01760">
    <property type="entry name" value="tape_meas_TP901"/>
    <property type="match status" value="1"/>
</dbReference>
<gene>
    <name evidence="8" type="ordered locus">Mvan_1457</name>
</gene>
<dbReference type="Gene3D" id="1.10.530.10">
    <property type="match status" value="1"/>
</dbReference>
<keyword evidence="3" id="KW-0378">Hydrolase</keyword>
<dbReference type="CDD" id="cd13925">
    <property type="entry name" value="RPF"/>
    <property type="match status" value="1"/>
</dbReference>
<feature type="coiled-coil region" evidence="4">
    <location>
        <begin position="819"/>
        <end position="874"/>
    </location>
</feature>
<feature type="domain" description="Phage tail tape measure protein" evidence="7">
    <location>
        <begin position="267"/>
        <end position="468"/>
    </location>
</feature>
<evidence type="ECO:0000313" key="8">
    <source>
        <dbReference type="EMBL" id="ABM12290.1"/>
    </source>
</evidence>
<dbReference type="KEGG" id="mva:Mvan_1457"/>
<dbReference type="InterPro" id="IPR010090">
    <property type="entry name" value="Phage_tape_meas"/>
</dbReference>
<reference evidence="8" key="1">
    <citation type="submission" date="2006-12" db="EMBL/GenBank/DDBJ databases">
        <title>Complete sequence of Mycobacterium vanbaalenii PYR-1.</title>
        <authorList>
            <consortium name="US DOE Joint Genome Institute"/>
            <person name="Copeland A."/>
            <person name="Lucas S."/>
            <person name="Lapidus A."/>
            <person name="Barry K."/>
            <person name="Detter J.C."/>
            <person name="Glavina del Rio T."/>
            <person name="Hammon N."/>
            <person name="Israni S."/>
            <person name="Dalin E."/>
            <person name="Tice H."/>
            <person name="Pitluck S."/>
            <person name="Singan V."/>
            <person name="Schmutz J."/>
            <person name="Larimer F."/>
            <person name="Land M."/>
            <person name="Hauser L."/>
            <person name="Kyrpides N."/>
            <person name="Anderson I.J."/>
            <person name="Miller C."/>
            <person name="Richardson P."/>
        </authorList>
    </citation>
    <scope>NUCLEOTIDE SEQUENCE [LARGE SCALE GENOMIC DNA]</scope>
    <source>
        <strain evidence="8">PYR-1</strain>
    </source>
</reference>
<evidence type="ECO:0000256" key="4">
    <source>
        <dbReference type="SAM" id="Coils"/>
    </source>
</evidence>
<keyword evidence="2" id="KW-1188">Viral release from host cell</keyword>
<dbReference type="STRING" id="350058.Mvan_1457"/>
<evidence type="ECO:0000259" key="7">
    <source>
        <dbReference type="Pfam" id="PF10145"/>
    </source>
</evidence>
<evidence type="ECO:0000256" key="1">
    <source>
        <dbReference type="ARBA" id="ARBA00010830"/>
    </source>
</evidence>
<evidence type="ECO:0000256" key="5">
    <source>
        <dbReference type="SAM" id="MobiDB-lite"/>
    </source>
</evidence>
<comment type="similarity">
    <text evidence="1">Belongs to the transglycosylase family. Rpf subfamily.</text>
</comment>
<evidence type="ECO:0000313" key="9">
    <source>
        <dbReference type="Proteomes" id="UP000009159"/>
    </source>
</evidence>
<dbReference type="SUPFAM" id="SSF53955">
    <property type="entry name" value="Lysozyme-like"/>
    <property type="match status" value="1"/>
</dbReference>
<evidence type="ECO:0000256" key="2">
    <source>
        <dbReference type="ARBA" id="ARBA00022612"/>
    </source>
</evidence>
<dbReference type="Pfam" id="PF10145">
    <property type="entry name" value="PhageMin_Tail"/>
    <property type="match status" value="1"/>
</dbReference>
<dbReference type="EMBL" id="CP000511">
    <property type="protein sequence ID" value="ABM12290.1"/>
    <property type="molecule type" value="Genomic_DNA"/>
</dbReference>
<dbReference type="GO" id="GO:0016787">
    <property type="term" value="F:hydrolase activity"/>
    <property type="evidence" value="ECO:0007669"/>
    <property type="project" value="UniProtKB-KW"/>
</dbReference>
<dbReference type="HOGENOM" id="CLU_271037_0_0_11"/>
<dbReference type="Pfam" id="PF06737">
    <property type="entry name" value="Transglycosylas"/>
    <property type="match status" value="1"/>
</dbReference>
<evidence type="ECO:0000256" key="3">
    <source>
        <dbReference type="ARBA" id="ARBA00022801"/>
    </source>
</evidence>
<dbReference type="Proteomes" id="UP000009159">
    <property type="component" value="Chromosome"/>
</dbReference>
<feature type="domain" description="Resuscitation-promoting factor core lysozyme-like" evidence="6">
    <location>
        <begin position="1130"/>
        <end position="1202"/>
    </location>
</feature>
<keyword evidence="4" id="KW-0175">Coiled coil</keyword>
<accession>A1T540</accession>
<evidence type="ECO:0000259" key="6">
    <source>
        <dbReference type="Pfam" id="PF06737"/>
    </source>
</evidence>
<organism evidence="8 9">
    <name type="scientific">Mycolicibacterium vanbaalenii (strain DSM 7251 / JCM 13017 / BCRC 16820 / KCTC 9966 / NRRL B-24157 / PYR-1)</name>
    <name type="common">Mycobacterium vanbaalenii</name>
    <dbReference type="NCBI Taxonomy" id="350058"/>
    <lineage>
        <taxon>Bacteria</taxon>
        <taxon>Bacillati</taxon>
        <taxon>Actinomycetota</taxon>
        <taxon>Actinomycetes</taxon>
        <taxon>Mycobacteriales</taxon>
        <taxon>Mycobacteriaceae</taxon>
        <taxon>Mycolicibacterium</taxon>
    </lineage>
</organism>
<feature type="region of interest" description="Disordered" evidence="5">
    <location>
        <begin position="120"/>
        <end position="146"/>
    </location>
</feature>
<feature type="compositionally biased region" description="Basic and acidic residues" evidence="5">
    <location>
        <begin position="763"/>
        <end position="775"/>
    </location>
</feature>
<name>A1T540_MYCVP</name>
<sequence length="1409" mass="144542">MPITLKVEAQADNRSFKQAADQAERVFADAGKAASGSFAKAFGEGSKEVKQATSQAVKAYDAVADAVGKATVAEKQRQQAVAKSEDLAKKAAAAEKKLNSARDAGDTKAVASAEKELERVRDQQARTTMQVVRSADAASRARRQEQRETREAVQAYRELQNAQVRASQSGGSTRMAGGLLSGITSQSSGVVGQFTSLGGSAGKAFIGGAVAAIVAGGLVSAGAKAAGMVLDGFKSVLDTGIDFSKTVNSFQGVTESSPAQTERMAAAARALGADTTMAGVSASDAARAMTELAKAGFSVDEAISSARGTMQLATAAEIDAAEAAEIQANAINAFGLSADDAAHVADVLANAAVGSAADIPDLALALQQVGGIAQGFGEDIEGTVAAIAMLADVGIKGSDAGTLLKTTLQSITKQGDPARDAMEALGLSLYNLDTGQFVGFREMFRQLDEARARLRPQDFQAQTNILFGSDAMRSAMLGTVADFDTMEATINRVGTAGDMARAKMQGWPGIMEGINNTIGELKLSLFDDIFNTPAGQEFGNKIVESLDGLVEWVNTHKPEIIGFVAAIGSAGASIADTFLMFGARIMDTGATMIDFVNMVFTSMIEGGSKTAQLFGGIIKHIPGFQSVGEGIEDMGAKFDGWADKLQALPGQMRTAANGLDSFRDGIRGMRDDFVGSMGEMALAEQKNRFYAQSFKQIQSAVELIPETKQIVVADNSPEVKQKLIQLGFAVQTLPNGKLVINVEYRDPSGKLVDPSQLGVSQRQLDDRDSRQHDWGIDPPAGPAPLGTQSIPAGGGSSSLPDAPVLPINYTNTAGMTAELASAQSRVDETRHTLAEKQARLNQLLESGVADEAEIQKARNDVAKAGQDANEAQMRFVDAQRKVSEKQSNQLKGATTDLNEFGAQLDSDFGISKGLAGIADNLVRFLGALALAGPVAKLQQISDAAGDEGSGLMGILASNGAFGPQFMPGAGRGSSYVGTPYGSAGIPRGGAPTEDQVKQIAAAFGLQVTSEDRPGDPGYHGQGMALDVSNGSGNTPQMREFAEYMSTNFGSSLKELIYSDGSFSGLIGDGKNVTGTGYYDSGTLAEHQNHVHVAADWGGSALQSSGGPVPVNVVNGGSIAAPLTSAIGQWSADWNAIAQAESGGNWSINTGNGYSGGLQFSPSSWAAAGGTQYAPSAYQASPYQQALTAERLLAMQGPGAWPNTFVPGSTGPSPDAVGPAGPLPSFIPGGAAGGPLGTGFPQGLPGLGGQAYPAQGGEGGVGMGGMAMDAAMLGTSALDMMAPGAGAAAKVGIQLANRTIKYAGQVAGIGVSGLLETFSPAGDNPKASIGNSWLGKIMGGLAGAAPSLPNMAGGKKPDAINGGDAQAGGKAGGNTVSITNNLTNNHATEDMVGNQLVREQAAMYTQSGVQ</sequence>
<dbReference type="RefSeq" id="WP_011778716.1">
    <property type="nucleotide sequence ID" value="NC_008726.1"/>
</dbReference>
<keyword evidence="9" id="KW-1185">Reference proteome</keyword>
<dbReference type="eggNOG" id="COG5283">
    <property type="taxonomic scope" value="Bacteria"/>
</dbReference>
<dbReference type="PANTHER" id="PTHR37813:SF1">
    <property type="entry name" value="FELS-2 PROPHAGE PROTEIN"/>
    <property type="match status" value="1"/>
</dbReference>
<protein>
    <submittedName>
        <fullName evidence="8">Phage tail tape measure protein, TP901 family</fullName>
    </submittedName>
</protein>
<dbReference type="eggNOG" id="COG1652">
    <property type="taxonomic scope" value="Bacteria"/>
</dbReference>